<dbReference type="GO" id="GO:0005164">
    <property type="term" value="F:tumor necrosis factor receptor binding"/>
    <property type="evidence" value="ECO:0007669"/>
    <property type="project" value="InterPro"/>
</dbReference>
<dbReference type="RefSeq" id="XP_010791700.1">
    <property type="nucleotide sequence ID" value="XM_010793398.1"/>
</dbReference>
<dbReference type="PANTHER" id="PTHR11471:SF56">
    <property type="entry name" value="TUMOR NECROSIS FACTOR LIGAND SUPERFAMILY MEMBER 14-LIKE"/>
    <property type="match status" value="1"/>
</dbReference>
<dbReference type="Gene3D" id="2.60.120.40">
    <property type="match status" value="1"/>
</dbReference>
<dbReference type="PANTHER" id="PTHR11471">
    <property type="entry name" value="TUMOR NECROSIS FACTOR FAMILY MEMBER"/>
    <property type="match status" value="1"/>
</dbReference>
<evidence type="ECO:0000256" key="5">
    <source>
        <dbReference type="SAM" id="Phobius"/>
    </source>
</evidence>
<evidence type="ECO:0000256" key="2">
    <source>
        <dbReference type="ARBA" id="ARBA00008670"/>
    </source>
</evidence>
<dbReference type="AlphaFoldDB" id="A0A6I9PV51"/>
<keyword evidence="4 5" id="KW-0472">Membrane</keyword>
<feature type="domain" description="THD" evidence="6">
    <location>
        <begin position="119"/>
        <end position="262"/>
    </location>
</feature>
<gene>
    <name evidence="8" type="primary">LOC104964573</name>
</gene>
<evidence type="ECO:0000256" key="3">
    <source>
        <dbReference type="ARBA" id="ARBA00022514"/>
    </source>
</evidence>
<dbReference type="GO" id="GO:0016020">
    <property type="term" value="C:membrane"/>
    <property type="evidence" value="ECO:0007669"/>
    <property type="project" value="UniProtKB-SubCell"/>
</dbReference>
<feature type="transmembrane region" description="Helical" evidence="5">
    <location>
        <begin position="39"/>
        <end position="62"/>
    </location>
</feature>
<comment type="similarity">
    <text evidence="2">Belongs to the tumor necrosis factor family.</text>
</comment>
<dbReference type="Pfam" id="PF00229">
    <property type="entry name" value="TNF"/>
    <property type="match status" value="1"/>
</dbReference>
<dbReference type="GO" id="GO:0005615">
    <property type="term" value="C:extracellular space"/>
    <property type="evidence" value="ECO:0007669"/>
    <property type="project" value="UniProtKB-KW"/>
</dbReference>
<keyword evidence="3" id="KW-0202">Cytokine</keyword>
<keyword evidence="5" id="KW-1133">Transmembrane helix</keyword>
<evidence type="ECO:0000313" key="7">
    <source>
        <dbReference type="Proteomes" id="UP000504611"/>
    </source>
</evidence>
<dbReference type="Proteomes" id="UP000504611">
    <property type="component" value="Unplaced"/>
</dbReference>
<evidence type="ECO:0000313" key="8">
    <source>
        <dbReference type="RefSeq" id="XP_010791700.1"/>
    </source>
</evidence>
<dbReference type="SUPFAM" id="SSF49842">
    <property type="entry name" value="TNF-like"/>
    <property type="match status" value="1"/>
</dbReference>
<dbReference type="GO" id="GO:0006955">
    <property type="term" value="P:immune response"/>
    <property type="evidence" value="ECO:0007669"/>
    <property type="project" value="InterPro"/>
</dbReference>
<evidence type="ECO:0000256" key="1">
    <source>
        <dbReference type="ARBA" id="ARBA00004370"/>
    </source>
</evidence>
<dbReference type="InterPro" id="IPR008983">
    <property type="entry name" value="Tumour_necrosis_fac-like_dom"/>
</dbReference>
<dbReference type="GeneID" id="104964573"/>
<dbReference type="KEGG" id="ncc:104964573"/>
<keyword evidence="5" id="KW-0812">Transmembrane</keyword>
<organism evidence="7 8">
    <name type="scientific">Notothenia coriiceps</name>
    <name type="common">black rockcod</name>
    <dbReference type="NCBI Taxonomy" id="8208"/>
    <lineage>
        <taxon>Eukaryota</taxon>
        <taxon>Metazoa</taxon>
        <taxon>Chordata</taxon>
        <taxon>Craniata</taxon>
        <taxon>Vertebrata</taxon>
        <taxon>Euteleostomi</taxon>
        <taxon>Actinopterygii</taxon>
        <taxon>Neopterygii</taxon>
        <taxon>Teleostei</taxon>
        <taxon>Neoteleostei</taxon>
        <taxon>Acanthomorphata</taxon>
        <taxon>Eupercaria</taxon>
        <taxon>Perciformes</taxon>
        <taxon>Notothenioidei</taxon>
        <taxon>Nototheniidae</taxon>
        <taxon>Notothenia</taxon>
    </lineage>
</organism>
<evidence type="ECO:0000256" key="4">
    <source>
        <dbReference type="ARBA" id="ARBA00023136"/>
    </source>
</evidence>
<accession>A0A6I9PV51</accession>
<dbReference type="GO" id="GO:0005125">
    <property type="term" value="F:cytokine activity"/>
    <property type="evidence" value="ECO:0007669"/>
    <property type="project" value="UniProtKB-KW"/>
</dbReference>
<evidence type="ECO:0000259" key="6">
    <source>
        <dbReference type="PROSITE" id="PS50049"/>
    </source>
</evidence>
<protein>
    <submittedName>
        <fullName evidence="8">Tumor necrosis factor ligand superfamily member 14-like</fullName>
    </submittedName>
</protein>
<comment type="subcellular location">
    <subcellularLocation>
        <location evidence="1">Membrane</location>
    </subcellularLocation>
</comment>
<proteinExistence type="inferred from homology"/>
<dbReference type="OrthoDB" id="6116320at2759"/>
<dbReference type="SMART" id="SM00207">
    <property type="entry name" value="TNF"/>
    <property type="match status" value="1"/>
</dbReference>
<dbReference type="PROSITE" id="PS50049">
    <property type="entry name" value="THD_2"/>
    <property type="match status" value="1"/>
</dbReference>
<sequence>MAEGDVDPYPQVFVIDSQANYVSMPGEKRPRWVRSGQKFLLLLVGLALLGLVVEGCFIYSLYKKTEDLSYCKSHPLCQNLTNPPTSGGQGGTILSQVASKDSNEIPTVRPHLEDIQQRPFAQLIGSDSYIGENNEVQWEDKNGETVTHNMGFEKGRLMVKENGYYYIYSKVTLNVAEECTLIQHKIIRATSAYGEDIELLRSKSYRCFNPTRSPITHKEDIRNSFLAGIFHLESGDTIFVTLENSPKMFPRHTEYVMGAFMIYPGGLLQE</sequence>
<name>A0A6I9PV51_9TELE</name>
<keyword evidence="7" id="KW-1185">Reference proteome</keyword>
<dbReference type="InterPro" id="IPR006052">
    <property type="entry name" value="TNF_dom"/>
</dbReference>
<reference evidence="8" key="1">
    <citation type="submission" date="2025-08" db="UniProtKB">
        <authorList>
            <consortium name="RefSeq"/>
        </authorList>
    </citation>
    <scope>IDENTIFICATION</scope>
    <source>
        <tissue evidence="8">Muscle</tissue>
    </source>
</reference>